<keyword evidence="1" id="KW-0472">Membrane</keyword>
<evidence type="ECO:0000313" key="3">
    <source>
        <dbReference type="Proteomes" id="UP000742631"/>
    </source>
</evidence>
<sequence length="83" mass="8402">MSETVLVALSAGIRARDGVSCPGVLTTDLLIVLPTAGASSLQGYAVHHAFPTAANTLRVILAVPALAVAASYSIPVAVYAVNR</sequence>
<comment type="caution">
    <text evidence="2">The sequence shown here is derived from an EMBL/GenBank/DDBJ whole genome shotgun (WGS) entry which is preliminary data.</text>
</comment>
<reference evidence="2" key="2">
    <citation type="submission" date="2021-09" db="EMBL/GenBank/DDBJ databases">
        <authorList>
            <person name="Gilroy R."/>
        </authorList>
    </citation>
    <scope>NUCLEOTIDE SEQUENCE</scope>
    <source>
        <strain evidence="2">316</strain>
    </source>
</reference>
<dbReference type="Proteomes" id="UP000742631">
    <property type="component" value="Unassembled WGS sequence"/>
</dbReference>
<dbReference type="EMBL" id="DYYG01000043">
    <property type="protein sequence ID" value="HJE24922.1"/>
    <property type="molecule type" value="Genomic_DNA"/>
</dbReference>
<feature type="transmembrane region" description="Helical" evidence="1">
    <location>
        <begin position="59"/>
        <end position="81"/>
    </location>
</feature>
<gene>
    <name evidence="2" type="ORF">K8W01_14800</name>
</gene>
<dbReference type="AlphaFoldDB" id="A0A921JG58"/>
<reference evidence="2" key="1">
    <citation type="journal article" date="2021" name="PeerJ">
        <title>Extensive microbial diversity within the chicken gut microbiome revealed by metagenomics and culture.</title>
        <authorList>
            <person name="Gilroy R."/>
            <person name="Ravi A."/>
            <person name="Getino M."/>
            <person name="Pursley I."/>
            <person name="Horton D.L."/>
            <person name="Alikhan N.F."/>
            <person name="Baker D."/>
            <person name="Gharbi K."/>
            <person name="Hall N."/>
            <person name="Watson M."/>
            <person name="Adriaenssens E.M."/>
            <person name="Foster-Nyarko E."/>
            <person name="Jarju S."/>
            <person name="Secka A."/>
            <person name="Antonio M."/>
            <person name="Oren A."/>
            <person name="Chaudhuri R.R."/>
            <person name="La Ragione R."/>
            <person name="Hildebrand F."/>
            <person name="Pallen M.J."/>
        </authorList>
    </citation>
    <scope>NUCLEOTIDE SEQUENCE</scope>
    <source>
        <strain evidence="2">316</strain>
    </source>
</reference>
<proteinExistence type="predicted"/>
<protein>
    <submittedName>
        <fullName evidence="2">Uncharacterized protein</fullName>
    </submittedName>
</protein>
<accession>A0A921JG58</accession>
<organism evidence="2 3">
    <name type="scientific">Methylorubrum populi</name>
    <dbReference type="NCBI Taxonomy" id="223967"/>
    <lineage>
        <taxon>Bacteria</taxon>
        <taxon>Pseudomonadati</taxon>
        <taxon>Pseudomonadota</taxon>
        <taxon>Alphaproteobacteria</taxon>
        <taxon>Hyphomicrobiales</taxon>
        <taxon>Methylobacteriaceae</taxon>
        <taxon>Methylorubrum</taxon>
    </lineage>
</organism>
<evidence type="ECO:0000256" key="1">
    <source>
        <dbReference type="SAM" id="Phobius"/>
    </source>
</evidence>
<evidence type="ECO:0000313" key="2">
    <source>
        <dbReference type="EMBL" id="HJE24922.1"/>
    </source>
</evidence>
<name>A0A921JG58_9HYPH</name>
<keyword evidence="1" id="KW-0812">Transmembrane</keyword>
<keyword evidence="1" id="KW-1133">Transmembrane helix</keyword>